<dbReference type="AlphaFoldDB" id="A0A644X0V5"/>
<dbReference type="Pfam" id="PF03432">
    <property type="entry name" value="Relaxase"/>
    <property type="match status" value="1"/>
</dbReference>
<sequence>MILRLIKKSNSGQSERSYARAVMEYIATPEAAVMDESGHKKGIVEKCTHYAVYGCTPGLSLRYQAKEFGMIAESADCRAQHVLRHYVLSWPSGEHPTPKQAEDAAKIFLDGLGYDTESAMWMVGLHVNTEHHHIHIFANRQNPDTGNLVKEGNGWWVKEGQRMISKIEYEQGWRTDPRAIYRWNPVTQVADKMRKARGKFDYVTAIPRGFELRTGKMSEERLIKQTAKQVFKELSAIPESQRNWAQTHRIFAMCGLEYIKNEKGVVLSLDGIHHYSASKIADEMFLGNMEQLIGSTYRKPRKREEAELEQMRAERRKSLAAQASPLPPSLMSAKHKSAYMTEYGLAREKWRLQEQRLKHLELTARMQRNQNHSARFNPNK</sequence>
<evidence type="ECO:0000313" key="2">
    <source>
        <dbReference type="EMBL" id="MPM09709.1"/>
    </source>
</evidence>
<organism evidence="2">
    <name type="scientific">bioreactor metagenome</name>
    <dbReference type="NCBI Taxonomy" id="1076179"/>
    <lineage>
        <taxon>unclassified sequences</taxon>
        <taxon>metagenomes</taxon>
        <taxon>ecological metagenomes</taxon>
    </lineage>
</organism>
<feature type="domain" description="MobA/VirD2-like nuclease" evidence="1">
    <location>
        <begin position="47"/>
        <end position="173"/>
    </location>
</feature>
<dbReference type="InterPro" id="IPR005094">
    <property type="entry name" value="Endonuclease_MobA/VirD2"/>
</dbReference>
<gene>
    <name evidence="2" type="ORF">SDC9_56031</name>
</gene>
<name>A0A644X0V5_9ZZZZ</name>
<evidence type="ECO:0000259" key="1">
    <source>
        <dbReference type="Pfam" id="PF03432"/>
    </source>
</evidence>
<reference evidence="2" key="1">
    <citation type="submission" date="2019-08" db="EMBL/GenBank/DDBJ databases">
        <authorList>
            <person name="Kucharzyk K."/>
            <person name="Murdoch R.W."/>
            <person name="Higgins S."/>
            <person name="Loffler F."/>
        </authorList>
    </citation>
    <scope>NUCLEOTIDE SEQUENCE</scope>
</reference>
<accession>A0A644X0V5</accession>
<comment type="caution">
    <text evidence="2">The sequence shown here is derived from an EMBL/GenBank/DDBJ whole genome shotgun (WGS) entry which is preliminary data.</text>
</comment>
<dbReference type="EMBL" id="VSSQ01001602">
    <property type="protein sequence ID" value="MPM09709.1"/>
    <property type="molecule type" value="Genomic_DNA"/>
</dbReference>
<proteinExistence type="predicted"/>
<protein>
    <recommendedName>
        <fullName evidence="1">MobA/VirD2-like nuclease domain-containing protein</fullName>
    </recommendedName>
</protein>